<feature type="chain" id="PRO_5046265045" evidence="1">
    <location>
        <begin position="26"/>
        <end position="102"/>
    </location>
</feature>
<keyword evidence="1" id="KW-0732">Signal</keyword>
<comment type="caution">
    <text evidence="2">The sequence shown here is derived from an EMBL/GenBank/DDBJ whole genome shotgun (WGS) entry which is preliminary data.</text>
</comment>
<dbReference type="Proteomes" id="UP000623440">
    <property type="component" value="Unassembled WGS sequence"/>
</dbReference>
<proteinExistence type="predicted"/>
<name>A0ABR8E848_9NOSO</name>
<keyword evidence="3" id="KW-1185">Reference proteome</keyword>
<dbReference type="RefSeq" id="WP_190947425.1">
    <property type="nucleotide sequence ID" value="NZ_JACJSI010000545.1"/>
</dbReference>
<dbReference type="EMBL" id="JACJSI010000545">
    <property type="protein sequence ID" value="MBD2536759.1"/>
    <property type="molecule type" value="Genomic_DNA"/>
</dbReference>
<sequence length="102" mass="11728">MKVLKIALMTLILLINLAIPTPSWADVTSHSSANSNYFVGQKVIWLYKARADSENIQRILGEVVKLGSKQVQVKVQKNKNEFVNRWVNRDRLEVDKSGHYFK</sequence>
<feature type="signal peptide" evidence="1">
    <location>
        <begin position="1"/>
        <end position="25"/>
    </location>
</feature>
<gene>
    <name evidence="2" type="ORF">H6G97_48985</name>
</gene>
<reference evidence="2 3" key="1">
    <citation type="journal article" date="2020" name="ISME J.">
        <title>Comparative genomics reveals insights into cyanobacterial evolution and habitat adaptation.</title>
        <authorList>
            <person name="Chen M.Y."/>
            <person name="Teng W.K."/>
            <person name="Zhao L."/>
            <person name="Hu C.X."/>
            <person name="Zhou Y.K."/>
            <person name="Han B.P."/>
            <person name="Song L.R."/>
            <person name="Shu W.S."/>
        </authorList>
    </citation>
    <scope>NUCLEOTIDE SEQUENCE [LARGE SCALE GENOMIC DNA]</scope>
    <source>
        <strain evidence="2 3">FACHB-838</strain>
    </source>
</reference>
<evidence type="ECO:0000313" key="2">
    <source>
        <dbReference type="EMBL" id="MBD2536759.1"/>
    </source>
</evidence>
<protein>
    <submittedName>
        <fullName evidence="2">Uncharacterized protein</fullName>
    </submittedName>
</protein>
<accession>A0ABR8E848</accession>
<evidence type="ECO:0000256" key="1">
    <source>
        <dbReference type="SAM" id="SignalP"/>
    </source>
</evidence>
<evidence type="ECO:0000313" key="3">
    <source>
        <dbReference type="Proteomes" id="UP000623440"/>
    </source>
</evidence>
<organism evidence="2 3">
    <name type="scientific">Nostoc flagelliforme FACHB-838</name>
    <dbReference type="NCBI Taxonomy" id="2692904"/>
    <lineage>
        <taxon>Bacteria</taxon>
        <taxon>Bacillati</taxon>
        <taxon>Cyanobacteriota</taxon>
        <taxon>Cyanophyceae</taxon>
        <taxon>Nostocales</taxon>
        <taxon>Nostocaceae</taxon>
        <taxon>Nostoc</taxon>
    </lineage>
</organism>